<dbReference type="HOGENOM" id="CLU_089364_2_0_4"/>
<dbReference type="Proteomes" id="UP000007564">
    <property type="component" value="Chromosome"/>
</dbReference>
<evidence type="ECO:0000313" key="1">
    <source>
        <dbReference type="EMBL" id="CCJ54394.1"/>
    </source>
</evidence>
<dbReference type="KEGG" id="bbh:BN112_2477"/>
<protein>
    <recommendedName>
        <fullName evidence="3">EthD domain-containing protein</fullName>
    </recommendedName>
</protein>
<proteinExistence type="predicted"/>
<gene>
    <name evidence="1" type="ORF">BN112_2477</name>
</gene>
<organism evidence="1 2">
    <name type="scientific">Bordetella bronchiseptica 253</name>
    <dbReference type="NCBI Taxonomy" id="568707"/>
    <lineage>
        <taxon>Bacteria</taxon>
        <taxon>Pseudomonadati</taxon>
        <taxon>Pseudomonadota</taxon>
        <taxon>Betaproteobacteria</taxon>
        <taxon>Burkholderiales</taxon>
        <taxon>Alcaligenaceae</taxon>
        <taxon>Bordetella</taxon>
    </lineage>
</organism>
<dbReference type="AlphaFoldDB" id="A0A0C6P8F2"/>
<dbReference type="OrthoDB" id="6537357at2"/>
<evidence type="ECO:0000313" key="2">
    <source>
        <dbReference type="Proteomes" id="UP000007564"/>
    </source>
</evidence>
<evidence type="ECO:0008006" key="3">
    <source>
        <dbReference type="Google" id="ProtNLM"/>
    </source>
</evidence>
<sequence length="211" mass="23772">MTKALLLAMMTPPGDLEEEFNEWYDTEHFPRLSTVPGFDRSSRYVAVKGWPKYVALYDLASVDALEHPQYTRAPGARFSPWAQRILTKLHGQYRFSGDQIYPGPALMGDRGRPLQVAVMRFREMPQSHEAALTEGMQAIVDASEELLQARIFRGSGPLQGDCIALVECRAHDPRIPVTASAIGPAADHLDLMTFYIPYWRRGYVPSVFEAQ</sequence>
<reference evidence="1 2" key="1">
    <citation type="journal article" date="2012" name="BMC Genomics">
        <title>Comparative genomics of the classical Bordetella subspecies: the evolution and exchange of virulence-associated diversity amongst closely related pathogens.</title>
        <authorList>
            <person name="Park J."/>
            <person name="Zhang Y."/>
            <person name="Buboltz A.M."/>
            <person name="Zhang X."/>
            <person name="Schuster S.C."/>
            <person name="Ahuja U."/>
            <person name="Liu M."/>
            <person name="Miller J.F."/>
            <person name="Sebaihia M."/>
            <person name="Bentley S.D."/>
            <person name="Parkhill J."/>
            <person name="Harvill E.T."/>
        </authorList>
    </citation>
    <scope>NUCLEOTIDE SEQUENCE [LARGE SCALE GENOMIC DNA]</scope>
    <source>
        <strain evidence="1 2">253</strain>
    </source>
</reference>
<accession>A0A0C6P8F2</accession>
<dbReference type="InterPro" id="IPR011008">
    <property type="entry name" value="Dimeric_a/b-barrel"/>
</dbReference>
<name>A0A0C6P8F2_BORBO</name>
<dbReference type="SUPFAM" id="SSF54909">
    <property type="entry name" value="Dimeric alpha+beta barrel"/>
    <property type="match status" value="1"/>
</dbReference>
<dbReference type="EMBL" id="HE965806">
    <property type="protein sequence ID" value="CCJ54394.1"/>
    <property type="molecule type" value="Genomic_DNA"/>
</dbReference>
<dbReference type="RefSeq" id="WP_015064454.1">
    <property type="nucleotide sequence ID" value="NC_019382.1"/>
</dbReference>